<dbReference type="InterPro" id="IPR006139">
    <property type="entry name" value="D-isomer_2_OHA_DH_cat_dom"/>
</dbReference>
<keyword evidence="3" id="KW-0520">NAD</keyword>
<keyword evidence="2 4" id="KW-0560">Oxidoreductase</keyword>
<evidence type="ECO:0000256" key="4">
    <source>
        <dbReference type="RuleBase" id="RU003719"/>
    </source>
</evidence>
<dbReference type="PROSITE" id="PS00671">
    <property type="entry name" value="D_2_HYDROXYACID_DH_3"/>
    <property type="match status" value="1"/>
</dbReference>
<evidence type="ECO:0000256" key="1">
    <source>
        <dbReference type="ARBA" id="ARBA00005854"/>
    </source>
</evidence>
<sequence length="314" mass="32602">MAESPVVVVFDPLPHFSYREERAILEAGGARLVVPATEAEARAAIADADVVVVTGRRRFTAAEVATLSRCVGVQTSSVGSDYVDPSLHDRGIPLRTAAGYCTEEVSDHAVALLLAAWRRIPMLDRAGRRAGWAGGAALTAPLRRLRGRTVGIVGLGRIGRMVAAKARGLGLEAVGHDPFLTAGAVAPTPLVDLDALLAAADAVVLCAPATAESRHLLDARRLALTRPGVILVNVARGGLVDEAALVAALDSGQVAVAALDVRELEPPTDGDPLADRPDTILTPHAAASSVEAVAELHEWTARGALDLLRAAGRL</sequence>
<dbReference type="PANTHER" id="PTHR10996">
    <property type="entry name" value="2-HYDROXYACID DEHYDROGENASE-RELATED"/>
    <property type="match status" value="1"/>
</dbReference>
<evidence type="ECO:0000256" key="2">
    <source>
        <dbReference type="ARBA" id="ARBA00023002"/>
    </source>
</evidence>
<evidence type="ECO:0000259" key="5">
    <source>
        <dbReference type="Pfam" id="PF00389"/>
    </source>
</evidence>
<dbReference type="Gene3D" id="3.40.50.720">
    <property type="entry name" value="NAD(P)-binding Rossmann-like Domain"/>
    <property type="match status" value="2"/>
</dbReference>
<keyword evidence="8" id="KW-1185">Reference proteome</keyword>
<accession>A0ABS0GVQ5</accession>
<dbReference type="PANTHER" id="PTHR10996:SF178">
    <property type="entry name" value="2-HYDROXYACID DEHYDROGENASE YGL185C-RELATED"/>
    <property type="match status" value="1"/>
</dbReference>
<dbReference type="InterPro" id="IPR029753">
    <property type="entry name" value="D-isomer_DH_CS"/>
</dbReference>
<dbReference type="SUPFAM" id="SSF51735">
    <property type="entry name" value="NAD(P)-binding Rossmann-fold domains"/>
    <property type="match status" value="1"/>
</dbReference>
<comment type="similarity">
    <text evidence="1 4">Belongs to the D-isomer specific 2-hydroxyacid dehydrogenase family.</text>
</comment>
<name>A0ABS0GVQ5_9ACTN</name>
<comment type="caution">
    <text evidence="7">The sequence shown here is derived from an EMBL/GenBank/DDBJ whole genome shotgun (WGS) entry which is preliminary data.</text>
</comment>
<dbReference type="RefSeq" id="WP_196201845.1">
    <property type="nucleotide sequence ID" value="NZ_JADPUN010000148.1"/>
</dbReference>
<organism evidence="7 8">
    <name type="scientific">Plantactinospora alkalitolerans</name>
    <dbReference type="NCBI Taxonomy" id="2789879"/>
    <lineage>
        <taxon>Bacteria</taxon>
        <taxon>Bacillati</taxon>
        <taxon>Actinomycetota</taxon>
        <taxon>Actinomycetes</taxon>
        <taxon>Micromonosporales</taxon>
        <taxon>Micromonosporaceae</taxon>
        <taxon>Plantactinospora</taxon>
    </lineage>
</organism>
<evidence type="ECO:0000313" key="8">
    <source>
        <dbReference type="Proteomes" id="UP000638560"/>
    </source>
</evidence>
<dbReference type="Proteomes" id="UP000638560">
    <property type="component" value="Unassembled WGS sequence"/>
</dbReference>
<dbReference type="InterPro" id="IPR050223">
    <property type="entry name" value="D-isomer_2-hydroxyacid_DH"/>
</dbReference>
<dbReference type="SUPFAM" id="SSF52283">
    <property type="entry name" value="Formate/glycerate dehydrogenase catalytic domain-like"/>
    <property type="match status" value="1"/>
</dbReference>
<dbReference type="Pfam" id="PF02826">
    <property type="entry name" value="2-Hacid_dh_C"/>
    <property type="match status" value="1"/>
</dbReference>
<dbReference type="EMBL" id="JADPUN010000148">
    <property type="protein sequence ID" value="MBF9130270.1"/>
    <property type="molecule type" value="Genomic_DNA"/>
</dbReference>
<proteinExistence type="inferred from homology"/>
<feature type="domain" description="D-isomer specific 2-hydroxyacid dehydrogenase catalytic" evidence="5">
    <location>
        <begin position="19"/>
        <end position="297"/>
    </location>
</feature>
<dbReference type="Pfam" id="PF00389">
    <property type="entry name" value="2-Hacid_dh"/>
    <property type="match status" value="1"/>
</dbReference>
<evidence type="ECO:0000313" key="7">
    <source>
        <dbReference type="EMBL" id="MBF9130270.1"/>
    </source>
</evidence>
<dbReference type="InterPro" id="IPR036291">
    <property type="entry name" value="NAD(P)-bd_dom_sf"/>
</dbReference>
<reference evidence="7 8" key="1">
    <citation type="submission" date="2020-11" db="EMBL/GenBank/DDBJ databases">
        <title>A novel isolate from a Black sea contaminated sediment with potential to produce alkanes: Plantactinospora alkalitolerans sp. nov.</title>
        <authorList>
            <person name="Carro L."/>
            <person name="Veyisoglu A."/>
            <person name="Guven K."/>
            <person name="Schumann P."/>
            <person name="Klenk H.-P."/>
            <person name="Sahin N."/>
        </authorList>
    </citation>
    <scope>NUCLEOTIDE SEQUENCE [LARGE SCALE GENOMIC DNA]</scope>
    <source>
        <strain evidence="7 8">S1510</strain>
    </source>
</reference>
<protein>
    <submittedName>
        <fullName evidence="7">C-terminal binding protein</fullName>
    </submittedName>
</protein>
<evidence type="ECO:0000256" key="3">
    <source>
        <dbReference type="ARBA" id="ARBA00023027"/>
    </source>
</evidence>
<feature type="domain" description="D-isomer specific 2-hydroxyacid dehydrogenase NAD-binding" evidence="6">
    <location>
        <begin position="110"/>
        <end position="286"/>
    </location>
</feature>
<dbReference type="InterPro" id="IPR006140">
    <property type="entry name" value="D-isomer_DH_NAD-bd"/>
</dbReference>
<gene>
    <name evidence="7" type="ORF">I0C86_15085</name>
</gene>
<evidence type="ECO:0000259" key="6">
    <source>
        <dbReference type="Pfam" id="PF02826"/>
    </source>
</evidence>